<proteinExistence type="predicted"/>
<sequence>MEMLANTLILYWMALTMINLSQAMYIQDFGLNIPGAPCNQSFVEADEAPVLVDWNTIEGQCIGNHTMKIVWRDPEVRPQKIHHYLVNIRHKADNVMHCFRTKSTETSYRVELKTMMKIDEIAFMQGEQLYVQIETFPRDKRLKSKEVGIGSCPARGQWANWNTWSSCNCECKEDYDRCVGTKTRNRICLNNFNKHETFDYNCKPGRKNLNTNCIKNCSMLPATPITNLSKQTSHKENGMENKYLVSIMVGCFAFVAIVVFVLMYVRSKTKSNVIIVDEKPILNEQNRNPTVYFSYISKDQQKEEDLLHMIAALHEYGVQCVVDLLNTVEINNTGGLANWVPKSITNTDKIVVLLTKQYIKALNETEKSGEEITELMEDRVCKIHMEYKLITSMLYNTCQTSCKKVLLVLGKDVLKDEIPPLFRTMFNCPLPKRFDNKDDHFMALLGILLDTEPFQVS</sequence>
<feature type="domain" description="SEFIR" evidence="3">
    <location>
        <begin position="290"/>
        <end position="435"/>
    </location>
</feature>
<name>A0A7M5WV47_9CNID</name>
<evidence type="ECO:0000313" key="4">
    <source>
        <dbReference type="EnsemblMetazoa" id="CLYHEMP013580.1"/>
    </source>
</evidence>
<dbReference type="Proteomes" id="UP000594262">
    <property type="component" value="Unplaced"/>
</dbReference>
<protein>
    <recommendedName>
        <fullName evidence="3">SEFIR domain-containing protein</fullName>
    </recommendedName>
</protein>
<evidence type="ECO:0000313" key="5">
    <source>
        <dbReference type="Proteomes" id="UP000594262"/>
    </source>
</evidence>
<feature type="chain" id="PRO_5029573914" description="SEFIR domain-containing protein" evidence="2">
    <location>
        <begin position="24"/>
        <end position="457"/>
    </location>
</feature>
<accession>A0A7M5WV47</accession>
<keyword evidence="1" id="KW-0812">Transmembrane</keyword>
<evidence type="ECO:0000259" key="3">
    <source>
        <dbReference type="Pfam" id="PF08357"/>
    </source>
</evidence>
<dbReference type="InterPro" id="IPR013568">
    <property type="entry name" value="SEFIR_dom"/>
</dbReference>
<keyword evidence="1" id="KW-0472">Membrane</keyword>
<keyword evidence="1" id="KW-1133">Transmembrane helix</keyword>
<keyword evidence="5" id="KW-1185">Reference proteome</keyword>
<dbReference type="Pfam" id="PF08357">
    <property type="entry name" value="SEFIR"/>
    <property type="match status" value="1"/>
</dbReference>
<feature type="signal peptide" evidence="2">
    <location>
        <begin position="1"/>
        <end position="23"/>
    </location>
</feature>
<dbReference type="AlphaFoldDB" id="A0A7M5WV47"/>
<reference evidence="4" key="1">
    <citation type="submission" date="2021-01" db="UniProtKB">
        <authorList>
            <consortium name="EnsemblMetazoa"/>
        </authorList>
    </citation>
    <scope>IDENTIFICATION</scope>
</reference>
<dbReference type="EnsemblMetazoa" id="CLYHEMT013580.1">
    <property type="protein sequence ID" value="CLYHEMP013580.1"/>
    <property type="gene ID" value="CLYHEMG013580"/>
</dbReference>
<keyword evidence="2" id="KW-0732">Signal</keyword>
<dbReference type="GeneID" id="136819450"/>
<feature type="transmembrane region" description="Helical" evidence="1">
    <location>
        <begin position="243"/>
        <end position="265"/>
    </location>
</feature>
<dbReference type="RefSeq" id="XP_066931773.1">
    <property type="nucleotide sequence ID" value="XM_067075672.1"/>
</dbReference>
<evidence type="ECO:0000256" key="1">
    <source>
        <dbReference type="SAM" id="Phobius"/>
    </source>
</evidence>
<evidence type="ECO:0000256" key="2">
    <source>
        <dbReference type="SAM" id="SignalP"/>
    </source>
</evidence>
<organism evidence="4 5">
    <name type="scientific">Clytia hemisphaerica</name>
    <dbReference type="NCBI Taxonomy" id="252671"/>
    <lineage>
        <taxon>Eukaryota</taxon>
        <taxon>Metazoa</taxon>
        <taxon>Cnidaria</taxon>
        <taxon>Hydrozoa</taxon>
        <taxon>Hydroidolina</taxon>
        <taxon>Leptothecata</taxon>
        <taxon>Obeliida</taxon>
        <taxon>Clytiidae</taxon>
        <taxon>Clytia</taxon>
    </lineage>
</organism>